<protein>
    <submittedName>
        <fullName evidence="1">Uncharacterized protein</fullName>
    </submittedName>
</protein>
<accession>A0ACD3AXB6</accession>
<dbReference type="Proteomes" id="UP000308600">
    <property type="component" value="Unassembled WGS sequence"/>
</dbReference>
<sequence>MSVVDAIPAIRVRSAVVEDSSEATETTPLIRDTPTSYTRSREPSSAESSLDTRPTRPPNTPASNDPDGDAGQPKPSTTNSRGNGAHASPPQPSSSSFSFGNVSMTLENSGSVARDHLASERTFLAYLRTSLAIASSGVALVQLFTMASAPSPSRDFDSAPPRLIHPFVRPIGALTVIFGLAVLVIGVVRYFSIQTALTKGQFPVARLSAGGISLALTVLITLTFAILAAGVLGPD</sequence>
<organism evidence="1 2">
    <name type="scientific">Pluteus cervinus</name>
    <dbReference type="NCBI Taxonomy" id="181527"/>
    <lineage>
        <taxon>Eukaryota</taxon>
        <taxon>Fungi</taxon>
        <taxon>Dikarya</taxon>
        <taxon>Basidiomycota</taxon>
        <taxon>Agaricomycotina</taxon>
        <taxon>Agaricomycetes</taxon>
        <taxon>Agaricomycetidae</taxon>
        <taxon>Agaricales</taxon>
        <taxon>Pluteineae</taxon>
        <taxon>Pluteaceae</taxon>
        <taxon>Pluteus</taxon>
    </lineage>
</organism>
<reference evidence="1 2" key="1">
    <citation type="journal article" date="2019" name="Nat. Ecol. Evol.">
        <title>Megaphylogeny resolves global patterns of mushroom evolution.</title>
        <authorList>
            <person name="Varga T."/>
            <person name="Krizsan K."/>
            <person name="Foldi C."/>
            <person name="Dima B."/>
            <person name="Sanchez-Garcia M."/>
            <person name="Sanchez-Ramirez S."/>
            <person name="Szollosi G.J."/>
            <person name="Szarkandi J.G."/>
            <person name="Papp V."/>
            <person name="Albert L."/>
            <person name="Andreopoulos W."/>
            <person name="Angelini C."/>
            <person name="Antonin V."/>
            <person name="Barry K.W."/>
            <person name="Bougher N.L."/>
            <person name="Buchanan P."/>
            <person name="Buyck B."/>
            <person name="Bense V."/>
            <person name="Catcheside P."/>
            <person name="Chovatia M."/>
            <person name="Cooper J."/>
            <person name="Damon W."/>
            <person name="Desjardin D."/>
            <person name="Finy P."/>
            <person name="Geml J."/>
            <person name="Haridas S."/>
            <person name="Hughes K."/>
            <person name="Justo A."/>
            <person name="Karasinski D."/>
            <person name="Kautmanova I."/>
            <person name="Kiss B."/>
            <person name="Kocsube S."/>
            <person name="Kotiranta H."/>
            <person name="LaButti K.M."/>
            <person name="Lechner B.E."/>
            <person name="Liimatainen K."/>
            <person name="Lipzen A."/>
            <person name="Lukacs Z."/>
            <person name="Mihaltcheva S."/>
            <person name="Morgado L.N."/>
            <person name="Niskanen T."/>
            <person name="Noordeloos M.E."/>
            <person name="Ohm R.A."/>
            <person name="Ortiz-Santana B."/>
            <person name="Ovrebo C."/>
            <person name="Racz N."/>
            <person name="Riley R."/>
            <person name="Savchenko A."/>
            <person name="Shiryaev A."/>
            <person name="Soop K."/>
            <person name="Spirin V."/>
            <person name="Szebenyi C."/>
            <person name="Tomsovsky M."/>
            <person name="Tulloss R.E."/>
            <person name="Uehling J."/>
            <person name="Grigoriev I.V."/>
            <person name="Vagvolgyi C."/>
            <person name="Papp T."/>
            <person name="Martin F.M."/>
            <person name="Miettinen O."/>
            <person name="Hibbett D.S."/>
            <person name="Nagy L.G."/>
        </authorList>
    </citation>
    <scope>NUCLEOTIDE SEQUENCE [LARGE SCALE GENOMIC DNA]</scope>
    <source>
        <strain evidence="1 2">NL-1719</strain>
    </source>
</reference>
<keyword evidence="2" id="KW-1185">Reference proteome</keyword>
<evidence type="ECO:0000313" key="2">
    <source>
        <dbReference type="Proteomes" id="UP000308600"/>
    </source>
</evidence>
<proteinExistence type="predicted"/>
<name>A0ACD3AXB6_9AGAR</name>
<gene>
    <name evidence="1" type="ORF">BDN72DRAFT_839069</name>
</gene>
<dbReference type="EMBL" id="ML208314">
    <property type="protein sequence ID" value="TFK70365.1"/>
    <property type="molecule type" value="Genomic_DNA"/>
</dbReference>
<evidence type="ECO:0000313" key="1">
    <source>
        <dbReference type="EMBL" id="TFK70365.1"/>
    </source>
</evidence>